<dbReference type="InterPro" id="IPR016893">
    <property type="entry name" value="UCP028589"/>
</dbReference>
<protein>
    <submittedName>
        <fullName evidence="1">Uncharacterized protein</fullName>
    </submittedName>
</protein>
<proteinExistence type="predicted"/>
<dbReference type="Proteomes" id="UP001056649">
    <property type="component" value="Chromosome"/>
</dbReference>
<gene>
    <name evidence="1" type="ORF">L0Y14_05810</name>
</gene>
<keyword evidence="2" id="KW-1185">Reference proteome</keyword>
<evidence type="ECO:0000313" key="1">
    <source>
        <dbReference type="EMBL" id="USF88747.1"/>
    </source>
</evidence>
<dbReference type="PIRSF" id="PIRSF028589">
    <property type="entry name" value="UCP028589"/>
    <property type="match status" value="1"/>
</dbReference>
<dbReference type="EMBL" id="CP090569">
    <property type="protein sequence ID" value="USF88747.1"/>
    <property type="molecule type" value="Genomic_DNA"/>
</dbReference>
<reference evidence="1" key="1">
    <citation type="journal article" date="2022" name="Mol. Ecol. Resour.">
        <title>The complete and closed genome of the facultative generalist Candidatus Endoriftia persephone from deep-sea hydrothermal vents.</title>
        <authorList>
            <person name="de Oliveira A.L."/>
            <person name="Srivastava A."/>
            <person name="Espada-Hinojosa S."/>
            <person name="Bright M."/>
        </authorList>
    </citation>
    <scope>NUCLEOTIDE SEQUENCE</scope>
    <source>
        <strain evidence="1">Tica-EPR-9o50.N</strain>
    </source>
</reference>
<organism evidence="1 2">
    <name type="scientific">Candidatus Endoriftia persephonae</name>
    <dbReference type="NCBI Taxonomy" id="393765"/>
    <lineage>
        <taxon>Bacteria</taxon>
        <taxon>Pseudomonadati</taxon>
        <taxon>Pseudomonadota</taxon>
        <taxon>Gammaproteobacteria</taxon>
        <taxon>Chromatiales</taxon>
        <taxon>Sedimenticolaceae</taxon>
        <taxon>Candidatus Endoriftia</taxon>
    </lineage>
</organism>
<sequence length="244" mass="26364">MSEQFDSIYWRGQGPLFLAARDATGQPLGFSFVGDVESVEGSPSVSRQDIKENVTGQRNTAASFITEQSTDITINFKSAKPTHLAQALQADLTVKSAGNVSAESHTAYHDKLIKLANVKVSNVAISGSAEGTDFITHADEGMVEILSTGNIGDGAAITIGYDFAAQKHLSANPSNTEFMMTFPGINTANNDKRGRCTVYRITIDPAFLSLIQGDQEMSLSVKAKMLMDDLRPVGDQLYGWEFED</sequence>
<name>A0A9J7A0R8_9GAMM</name>
<dbReference type="AlphaFoldDB" id="A0A9J7A0R8"/>
<dbReference type="RefSeq" id="WP_006474141.1">
    <property type="nucleotide sequence ID" value="NZ_CP090569.1"/>
</dbReference>
<accession>A0A9J7A0R8</accession>
<evidence type="ECO:0000313" key="2">
    <source>
        <dbReference type="Proteomes" id="UP001056649"/>
    </source>
</evidence>
<dbReference type="KEGG" id="eps:L0Y14_05810"/>